<dbReference type="GO" id="GO:0005739">
    <property type="term" value="C:mitochondrion"/>
    <property type="evidence" value="ECO:0007669"/>
    <property type="project" value="TreeGrafter"/>
</dbReference>
<dbReference type="GO" id="GO:0003676">
    <property type="term" value="F:nucleic acid binding"/>
    <property type="evidence" value="ECO:0007669"/>
    <property type="project" value="InterPro"/>
</dbReference>
<dbReference type="GO" id="GO:0004816">
    <property type="term" value="F:asparagine-tRNA ligase activity"/>
    <property type="evidence" value="ECO:0007669"/>
    <property type="project" value="TreeGrafter"/>
</dbReference>
<dbReference type="PANTHER" id="PTHR22594:SF34">
    <property type="entry name" value="ASPARAGINE--TRNA LIGASE, MITOCHONDRIAL-RELATED"/>
    <property type="match status" value="1"/>
</dbReference>
<evidence type="ECO:0000256" key="3">
    <source>
        <dbReference type="ARBA" id="ARBA00022840"/>
    </source>
</evidence>
<keyword evidence="5" id="KW-0030">Aminoacyl-tRNA synthetase</keyword>
<dbReference type="AlphaFoldDB" id="A0A504YFX1"/>
<dbReference type="InterPro" id="IPR004365">
    <property type="entry name" value="NA-bd_OB_tRNA"/>
</dbReference>
<evidence type="ECO:0000259" key="6">
    <source>
        <dbReference type="Pfam" id="PF00152"/>
    </source>
</evidence>
<name>A0A504YFX1_FASGI</name>
<dbReference type="STRING" id="46835.A0A504YFX1"/>
<evidence type="ECO:0000313" key="8">
    <source>
        <dbReference type="EMBL" id="TPP57358.1"/>
    </source>
</evidence>
<dbReference type="InterPro" id="IPR045864">
    <property type="entry name" value="aa-tRNA-synth_II/BPL/LPL"/>
</dbReference>
<organism evidence="8 9">
    <name type="scientific">Fasciola gigantica</name>
    <name type="common">Giant liver fluke</name>
    <dbReference type="NCBI Taxonomy" id="46835"/>
    <lineage>
        <taxon>Eukaryota</taxon>
        <taxon>Metazoa</taxon>
        <taxon>Spiralia</taxon>
        <taxon>Lophotrochozoa</taxon>
        <taxon>Platyhelminthes</taxon>
        <taxon>Trematoda</taxon>
        <taxon>Digenea</taxon>
        <taxon>Plagiorchiida</taxon>
        <taxon>Echinostomata</taxon>
        <taxon>Echinostomatoidea</taxon>
        <taxon>Fasciolidae</taxon>
        <taxon>Fasciola</taxon>
    </lineage>
</organism>
<sequence length="273" mass="29803">MFCDYSTDEDPNLADKNVKADKKIISKDLNVMGWIQSVRRHKTRVFFDLTDGSSPFSLQVVSSPTPVTEAIRVGSAVSVSGDLVQPLHMDQLHVRGDLHARSIRSLDGPDLSAVDTNDSLVGVVHGINAPRPDLGLLRSATGLTWRHRLPELAAMLRLRAHVKQIARSAMNHLGYLEVDTPILTTVSCEGTSKQFVVQPSLGVQTGNDGNAQPSRKSTSITLTSSAQLHLEALALGLSKASVLLNELKMNTNLGTQWHIILKSKRQLLFFSNV</sequence>
<dbReference type="PANTHER" id="PTHR22594">
    <property type="entry name" value="ASPARTYL/LYSYL-TRNA SYNTHETASE"/>
    <property type="match status" value="1"/>
</dbReference>
<protein>
    <submittedName>
        <fullName evidence="8">Asparagine--tRNA ligase</fullName>
    </submittedName>
</protein>
<feature type="domain" description="Aminoacyl-tRNA synthetase class II (D/K/N)" evidence="6">
    <location>
        <begin position="148"/>
        <end position="236"/>
    </location>
</feature>
<keyword evidence="1 8" id="KW-0436">Ligase</keyword>
<dbReference type="Pfam" id="PF01336">
    <property type="entry name" value="tRNA_anti-codon"/>
    <property type="match status" value="1"/>
</dbReference>
<keyword evidence="2" id="KW-0547">Nucleotide-binding</keyword>
<keyword evidence="3" id="KW-0067">ATP-binding</keyword>
<reference evidence="8 9" key="1">
    <citation type="submission" date="2019-04" db="EMBL/GenBank/DDBJ databases">
        <title>Annotation for the trematode Fasciola gigantica.</title>
        <authorList>
            <person name="Choi Y.-J."/>
        </authorList>
    </citation>
    <scope>NUCLEOTIDE SEQUENCE [LARGE SCALE GENOMIC DNA]</scope>
    <source>
        <strain evidence="8">Uganda_cow_1</strain>
    </source>
</reference>
<evidence type="ECO:0000256" key="5">
    <source>
        <dbReference type="ARBA" id="ARBA00023146"/>
    </source>
</evidence>
<evidence type="ECO:0000256" key="2">
    <source>
        <dbReference type="ARBA" id="ARBA00022741"/>
    </source>
</evidence>
<dbReference type="InterPro" id="IPR004364">
    <property type="entry name" value="Aa-tRNA-synt_II"/>
</dbReference>
<gene>
    <name evidence="8" type="ORF">FGIG_01522</name>
</gene>
<evidence type="ECO:0000256" key="4">
    <source>
        <dbReference type="ARBA" id="ARBA00022917"/>
    </source>
</evidence>
<comment type="caution">
    <text evidence="8">The sequence shown here is derived from an EMBL/GenBank/DDBJ whole genome shotgun (WGS) entry which is preliminary data.</text>
</comment>
<evidence type="ECO:0000259" key="7">
    <source>
        <dbReference type="Pfam" id="PF01336"/>
    </source>
</evidence>
<dbReference type="SUPFAM" id="SSF50249">
    <property type="entry name" value="Nucleic acid-binding proteins"/>
    <property type="match status" value="1"/>
</dbReference>
<evidence type="ECO:0000313" key="9">
    <source>
        <dbReference type="Proteomes" id="UP000316759"/>
    </source>
</evidence>
<keyword evidence="4" id="KW-0648">Protein biosynthesis</keyword>
<keyword evidence="9" id="KW-1185">Reference proteome</keyword>
<dbReference type="Gene3D" id="2.40.50.140">
    <property type="entry name" value="Nucleic acid-binding proteins"/>
    <property type="match status" value="1"/>
</dbReference>
<dbReference type="GO" id="GO:0005524">
    <property type="term" value="F:ATP binding"/>
    <property type="evidence" value="ECO:0007669"/>
    <property type="project" value="UniProtKB-KW"/>
</dbReference>
<dbReference type="InterPro" id="IPR012340">
    <property type="entry name" value="NA-bd_OB-fold"/>
</dbReference>
<dbReference type="Gene3D" id="3.30.930.10">
    <property type="entry name" value="Bira Bifunctional Protein, Domain 2"/>
    <property type="match status" value="1"/>
</dbReference>
<dbReference type="OrthoDB" id="1931232at2759"/>
<accession>A0A504YFX1</accession>
<dbReference type="SUPFAM" id="SSF55681">
    <property type="entry name" value="Class II aaRS and biotin synthetases"/>
    <property type="match status" value="1"/>
</dbReference>
<dbReference type="GO" id="GO:0006421">
    <property type="term" value="P:asparaginyl-tRNA aminoacylation"/>
    <property type="evidence" value="ECO:0007669"/>
    <property type="project" value="TreeGrafter"/>
</dbReference>
<feature type="domain" description="OB" evidence="7">
    <location>
        <begin position="31"/>
        <end position="84"/>
    </location>
</feature>
<dbReference type="Pfam" id="PF00152">
    <property type="entry name" value="tRNA-synt_2"/>
    <property type="match status" value="1"/>
</dbReference>
<evidence type="ECO:0000256" key="1">
    <source>
        <dbReference type="ARBA" id="ARBA00022598"/>
    </source>
</evidence>
<dbReference type="Proteomes" id="UP000316759">
    <property type="component" value="Unassembled WGS sequence"/>
</dbReference>
<proteinExistence type="predicted"/>
<dbReference type="EMBL" id="SUNJ01013308">
    <property type="protein sequence ID" value="TPP57358.1"/>
    <property type="molecule type" value="Genomic_DNA"/>
</dbReference>